<feature type="compositionally biased region" description="Basic and acidic residues" evidence="1">
    <location>
        <begin position="72"/>
        <end position="87"/>
    </location>
</feature>
<evidence type="ECO:0000313" key="3">
    <source>
        <dbReference type="Proteomes" id="UP001159641"/>
    </source>
</evidence>
<feature type="region of interest" description="Disordered" evidence="1">
    <location>
        <begin position="1"/>
        <end position="40"/>
    </location>
</feature>
<evidence type="ECO:0000313" key="2">
    <source>
        <dbReference type="EMBL" id="KAJ8781713.1"/>
    </source>
</evidence>
<protein>
    <submittedName>
        <fullName evidence="2">Uncharacterized protein</fullName>
    </submittedName>
</protein>
<dbReference type="AlphaFoldDB" id="A0AB34GNS5"/>
<keyword evidence="3" id="KW-1185">Reference proteome</keyword>
<accession>A0AB34GNS5</accession>
<name>A0AB34GNS5_ESCRO</name>
<proteinExistence type="predicted"/>
<dbReference type="EMBL" id="JAIQCJ010002141">
    <property type="protein sequence ID" value="KAJ8781713.1"/>
    <property type="molecule type" value="Genomic_DNA"/>
</dbReference>
<feature type="compositionally biased region" description="Basic and acidic residues" evidence="1">
    <location>
        <begin position="22"/>
        <end position="36"/>
    </location>
</feature>
<feature type="compositionally biased region" description="Pro residues" evidence="1">
    <location>
        <begin position="110"/>
        <end position="120"/>
    </location>
</feature>
<reference evidence="2 3" key="1">
    <citation type="submission" date="2022-11" db="EMBL/GenBank/DDBJ databases">
        <title>Whole genome sequence of Eschrichtius robustus ER-17-0199.</title>
        <authorList>
            <person name="Bruniche-Olsen A."/>
            <person name="Black A.N."/>
            <person name="Fields C.J."/>
            <person name="Walden K."/>
            <person name="Dewoody J.A."/>
        </authorList>
    </citation>
    <scope>NUCLEOTIDE SEQUENCE [LARGE SCALE GENOMIC DNA]</scope>
    <source>
        <strain evidence="2">ER-17-0199</strain>
        <tissue evidence="2">Blubber</tissue>
    </source>
</reference>
<organism evidence="2 3">
    <name type="scientific">Eschrichtius robustus</name>
    <name type="common">California gray whale</name>
    <name type="synonym">Eschrichtius gibbosus</name>
    <dbReference type="NCBI Taxonomy" id="9764"/>
    <lineage>
        <taxon>Eukaryota</taxon>
        <taxon>Metazoa</taxon>
        <taxon>Chordata</taxon>
        <taxon>Craniata</taxon>
        <taxon>Vertebrata</taxon>
        <taxon>Euteleostomi</taxon>
        <taxon>Mammalia</taxon>
        <taxon>Eutheria</taxon>
        <taxon>Laurasiatheria</taxon>
        <taxon>Artiodactyla</taxon>
        <taxon>Whippomorpha</taxon>
        <taxon>Cetacea</taxon>
        <taxon>Mysticeti</taxon>
        <taxon>Eschrichtiidae</taxon>
        <taxon>Eschrichtius</taxon>
    </lineage>
</organism>
<feature type="region of interest" description="Disordered" evidence="1">
    <location>
        <begin position="63"/>
        <end position="177"/>
    </location>
</feature>
<evidence type="ECO:0000256" key="1">
    <source>
        <dbReference type="SAM" id="MobiDB-lite"/>
    </source>
</evidence>
<sequence>MEVLQSPCDHEGQAKRTAGKQVLHEGSLESSPEVHGHAAGCLRISPRQTRTFQRQFWETRLPAWHGPNAGLRGHEAQRAGPLDEKAADVVSPGTAPKTTAANLTERFPVPGRPPSRPPPSGVGGGWAPRPQPRTLGAGTGARAHDSGPRGRRRARLPARKRRCDRGPVGPVAPLPPD</sequence>
<feature type="compositionally biased region" description="Basic residues" evidence="1">
    <location>
        <begin position="149"/>
        <end position="163"/>
    </location>
</feature>
<comment type="caution">
    <text evidence="2">The sequence shown here is derived from an EMBL/GenBank/DDBJ whole genome shotgun (WGS) entry which is preliminary data.</text>
</comment>
<dbReference type="Proteomes" id="UP001159641">
    <property type="component" value="Unassembled WGS sequence"/>
</dbReference>
<gene>
    <name evidence="2" type="ORF">J1605_010971</name>
</gene>